<dbReference type="PANTHER" id="PTHR45453">
    <property type="entry name" value="PHOSPHATE REGULON SENSOR PROTEIN PHOR"/>
    <property type="match status" value="1"/>
</dbReference>
<keyword evidence="7" id="KW-0812">Transmembrane</keyword>
<keyword evidence="4 9" id="KW-0808">Transferase</keyword>
<dbReference type="InterPro" id="IPR036097">
    <property type="entry name" value="HisK_dim/P_sf"/>
</dbReference>
<dbReference type="KEGG" id="cyp:PCC8801_3627"/>
<dbReference type="EC" id="2.7.13.3" evidence="2"/>
<dbReference type="STRING" id="41431.PCC8801_3627"/>
<dbReference type="OrthoDB" id="417111at2"/>
<dbReference type="RefSeq" id="WP_012596847.1">
    <property type="nucleotide sequence ID" value="NC_011726.1"/>
</dbReference>
<name>B7K1P7_RIPO1</name>
<proteinExistence type="predicted"/>
<dbReference type="SUPFAM" id="SSF47384">
    <property type="entry name" value="Homodimeric domain of signal transducing histidine kinase"/>
    <property type="match status" value="1"/>
</dbReference>
<dbReference type="InterPro" id="IPR049835">
    <property type="entry name" value="RppB"/>
</dbReference>
<accession>B7K1P7</accession>
<evidence type="ECO:0000256" key="6">
    <source>
        <dbReference type="ARBA" id="ARBA00023012"/>
    </source>
</evidence>
<keyword evidence="6" id="KW-0902">Two-component regulatory system</keyword>
<gene>
    <name evidence="9" type="ordered locus">PCC8801_3627</name>
</gene>
<dbReference type="FunFam" id="3.30.565.10:FF:000006">
    <property type="entry name" value="Sensor histidine kinase WalK"/>
    <property type="match status" value="1"/>
</dbReference>
<reference evidence="10" key="1">
    <citation type="journal article" date="2011" name="MBio">
        <title>Novel metabolic attributes of the genus Cyanothece, comprising a group of unicellular nitrogen-fixing Cyanobacteria.</title>
        <authorList>
            <person name="Bandyopadhyay A."/>
            <person name="Elvitigala T."/>
            <person name="Welsh E."/>
            <person name="Stockel J."/>
            <person name="Liberton M."/>
            <person name="Min H."/>
            <person name="Sherman L.A."/>
            <person name="Pakrasi H.B."/>
        </authorList>
    </citation>
    <scope>NUCLEOTIDE SEQUENCE [LARGE SCALE GENOMIC DNA]</scope>
    <source>
        <strain evidence="10">PCC 8801</strain>
    </source>
</reference>
<dbReference type="eggNOG" id="COG5002">
    <property type="taxonomic scope" value="Bacteria"/>
</dbReference>
<keyword evidence="3" id="KW-0597">Phosphoprotein</keyword>
<dbReference type="AlphaFoldDB" id="B7K1P7"/>
<feature type="transmembrane region" description="Helical" evidence="7">
    <location>
        <begin position="21"/>
        <end position="41"/>
    </location>
</feature>
<dbReference type="InterPro" id="IPR050351">
    <property type="entry name" value="BphY/WalK/GraS-like"/>
</dbReference>
<dbReference type="NCBIfam" id="NF041735">
    <property type="entry name" value="hist_kin_RppB"/>
    <property type="match status" value="1"/>
</dbReference>
<dbReference type="SMART" id="SM00387">
    <property type="entry name" value="HATPase_c"/>
    <property type="match status" value="1"/>
</dbReference>
<dbReference type="InterPro" id="IPR003661">
    <property type="entry name" value="HisK_dim/P_dom"/>
</dbReference>
<evidence type="ECO:0000313" key="9">
    <source>
        <dbReference type="EMBL" id="ACK67589.1"/>
    </source>
</evidence>
<dbReference type="SUPFAM" id="SSF55874">
    <property type="entry name" value="ATPase domain of HSP90 chaperone/DNA topoisomerase II/histidine kinase"/>
    <property type="match status" value="1"/>
</dbReference>
<evidence type="ECO:0000256" key="5">
    <source>
        <dbReference type="ARBA" id="ARBA00022777"/>
    </source>
</evidence>
<dbReference type="EMBL" id="CP001287">
    <property type="protein sequence ID" value="ACK67589.1"/>
    <property type="molecule type" value="Genomic_DNA"/>
</dbReference>
<evidence type="ECO:0000256" key="7">
    <source>
        <dbReference type="SAM" id="Phobius"/>
    </source>
</evidence>
<dbReference type="InterPro" id="IPR004358">
    <property type="entry name" value="Sig_transdc_His_kin-like_C"/>
</dbReference>
<dbReference type="PANTHER" id="PTHR45453:SF1">
    <property type="entry name" value="PHOSPHATE REGULON SENSOR PROTEIN PHOR"/>
    <property type="match status" value="1"/>
</dbReference>
<feature type="transmembrane region" description="Helical" evidence="7">
    <location>
        <begin position="183"/>
        <end position="209"/>
    </location>
</feature>
<dbReference type="InterPro" id="IPR005467">
    <property type="entry name" value="His_kinase_dom"/>
</dbReference>
<evidence type="ECO:0000259" key="8">
    <source>
        <dbReference type="PROSITE" id="PS50109"/>
    </source>
</evidence>
<dbReference type="HOGENOM" id="CLU_000445_89_6_3"/>
<dbReference type="PROSITE" id="PS50109">
    <property type="entry name" value="HIS_KIN"/>
    <property type="match status" value="1"/>
</dbReference>
<dbReference type="Gene3D" id="1.10.287.130">
    <property type="match status" value="1"/>
</dbReference>
<dbReference type="SMART" id="SM00388">
    <property type="entry name" value="HisKA"/>
    <property type="match status" value="1"/>
</dbReference>
<sequence length="454" mass="50476">MKQKNASLLLFKRTRSRLASSYIAGISLVLGLVGFGVYEAIIHAHHITVDKELKTVAGTLHDSLEPILNIPGQLDDKVLQFFPDLCLIDSVCTTDKSLSRYRLGAIQKGQYYIHIFDLSGNLIALSRIQPEGLPRKKHQNKQEILYDSNGIRYLQQSYLLHNQRGQNWGYIQVGRSLEDFDTYLNLVALILLLGLPLTVVVIGISAWILTGLAMKPVIQSYHQIQQFTADAAHELRTPLAAIRATVESTLMTSTLVEAEVRNTLETLARQTQRLSTLVADLLMLSRLDCQLSTTSTTTLKQDKICLNDLISDLLEELAFLAVSSKILIKLQINVNDSIEIGGDIDKIYRLLFNLVINAIQYTPEGGQVTIILEQQNQFAVIKVQDTGIGIDSQELPHIFERFYRINKARSREKGGSGLGLSIAQAIAIAHRGTIKVRSEIGKGSLFTVHLPIGI</sequence>
<dbReference type="GO" id="GO:0005886">
    <property type="term" value="C:plasma membrane"/>
    <property type="evidence" value="ECO:0007669"/>
    <property type="project" value="TreeGrafter"/>
</dbReference>
<evidence type="ECO:0000256" key="4">
    <source>
        <dbReference type="ARBA" id="ARBA00022679"/>
    </source>
</evidence>
<keyword evidence="7" id="KW-0472">Membrane</keyword>
<dbReference type="GO" id="GO:0016036">
    <property type="term" value="P:cellular response to phosphate starvation"/>
    <property type="evidence" value="ECO:0007669"/>
    <property type="project" value="TreeGrafter"/>
</dbReference>
<evidence type="ECO:0000256" key="2">
    <source>
        <dbReference type="ARBA" id="ARBA00012438"/>
    </source>
</evidence>
<keyword evidence="5 9" id="KW-0418">Kinase</keyword>
<dbReference type="CDD" id="cd00082">
    <property type="entry name" value="HisKA"/>
    <property type="match status" value="1"/>
</dbReference>
<evidence type="ECO:0000313" key="10">
    <source>
        <dbReference type="Proteomes" id="UP000008204"/>
    </source>
</evidence>
<comment type="catalytic activity">
    <reaction evidence="1">
        <text>ATP + protein L-histidine = ADP + protein N-phospho-L-histidine.</text>
        <dbReference type="EC" id="2.7.13.3"/>
    </reaction>
</comment>
<dbReference type="Gene3D" id="3.30.565.10">
    <property type="entry name" value="Histidine kinase-like ATPase, C-terminal domain"/>
    <property type="match status" value="1"/>
</dbReference>
<evidence type="ECO:0000256" key="3">
    <source>
        <dbReference type="ARBA" id="ARBA00022553"/>
    </source>
</evidence>
<dbReference type="Proteomes" id="UP000008204">
    <property type="component" value="Chromosome"/>
</dbReference>
<keyword evidence="7" id="KW-1133">Transmembrane helix</keyword>
<dbReference type="Pfam" id="PF02518">
    <property type="entry name" value="HATPase_c"/>
    <property type="match status" value="1"/>
</dbReference>
<dbReference type="PRINTS" id="PR00344">
    <property type="entry name" value="BCTRLSENSOR"/>
</dbReference>
<dbReference type="GO" id="GO:0004721">
    <property type="term" value="F:phosphoprotein phosphatase activity"/>
    <property type="evidence" value="ECO:0007669"/>
    <property type="project" value="TreeGrafter"/>
</dbReference>
<dbReference type="CDD" id="cd00075">
    <property type="entry name" value="HATPase"/>
    <property type="match status" value="1"/>
</dbReference>
<dbReference type="Pfam" id="PF00512">
    <property type="entry name" value="HisKA"/>
    <property type="match status" value="1"/>
</dbReference>
<organism evidence="9 10">
    <name type="scientific">Rippkaea orientalis (strain PCC 8801 / RF-1)</name>
    <name type="common">Cyanothece sp. (strain PCC 8801)</name>
    <dbReference type="NCBI Taxonomy" id="41431"/>
    <lineage>
        <taxon>Bacteria</taxon>
        <taxon>Bacillati</taxon>
        <taxon>Cyanobacteriota</taxon>
        <taxon>Cyanophyceae</taxon>
        <taxon>Oscillatoriophycideae</taxon>
        <taxon>Chroococcales</taxon>
        <taxon>Aphanothecaceae</taxon>
        <taxon>Rippkaea</taxon>
        <taxon>Rippkaea orientalis</taxon>
    </lineage>
</organism>
<evidence type="ECO:0000256" key="1">
    <source>
        <dbReference type="ARBA" id="ARBA00000085"/>
    </source>
</evidence>
<keyword evidence="10" id="KW-1185">Reference proteome</keyword>
<dbReference type="InterPro" id="IPR003594">
    <property type="entry name" value="HATPase_dom"/>
</dbReference>
<dbReference type="InterPro" id="IPR036890">
    <property type="entry name" value="HATPase_C_sf"/>
</dbReference>
<protein>
    <recommendedName>
        <fullName evidence="2">histidine kinase</fullName>
        <ecNumber evidence="2">2.7.13.3</ecNumber>
    </recommendedName>
</protein>
<feature type="domain" description="Histidine kinase" evidence="8">
    <location>
        <begin position="230"/>
        <end position="454"/>
    </location>
</feature>
<dbReference type="GO" id="GO:0000155">
    <property type="term" value="F:phosphorelay sensor kinase activity"/>
    <property type="evidence" value="ECO:0007669"/>
    <property type="project" value="InterPro"/>
</dbReference>